<feature type="region of interest" description="Disordered" evidence="4">
    <location>
        <begin position="448"/>
        <end position="535"/>
    </location>
</feature>
<dbReference type="InterPro" id="IPR002035">
    <property type="entry name" value="VWF_A"/>
</dbReference>
<dbReference type="Gene3D" id="3.40.50.410">
    <property type="entry name" value="von Willebrand factor, type A domain"/>
    <property type="match status" value="1"/>
</dbReference>
<feature type="compositionally biased region" description="Low complexity" evidence="4">
    <location>
        <begin position="449"/>
        <end position="458"/>
    </location>
</feature>
<keyword evidence="3" id="KW-0732">Signal</keyword>
<evidence type="ECO:0000259" key="5">
    <source>
        <dbReference type="PROSITE" id="PS50234"/>
    </source>
</evidence>
<gene>
    <name evidence="6" type="ORF">PtA15_6A396</name>
</gene>
<dbReference type="PANTHER" id="PTHR47763:SF1">
    <property type="entry name" value="DUF659 DOMAIN-CONTAINING PROTEIN"/>
    <property type="match status" value="1"/>
</dbReference>
<dbReference type="InterPro" id="IPR056861">
    <property type="entry name" value="HMCN1-like_VWA"/>
</dbReference>
<dbReference type="CDD" id="cd00198">
    <property type="entry name" value="vWFA"/>
    <property type="match status" value="1"/>
</dbReference>
<dbReference type="SMART" id="SM00327">
    <property type="entry name" value="VWA"/>
    <property type="match status" value="1"/>
</dbReference>
<dbReference type="InterPro" id="IPR036465">
    <property type="entry name" value="vWFA_dom_sf"/>
</dbReference>
<evidence type="ECO:0000313" key="7">
    <source>
        <dbReference type="Proteomes" id="UP001164743"/>
    </source>
</evidence>
<dbReference type="RefSeq" id="XP_053021322.1">
    <property type="nucleotide sequence ID" value="XM_053170096.1"/>
</dbReference>
<dbReference type="PROSITE" id="PS50234">
    <property type="entry name" value="VWFA"/>
    <property type="match status" value="1"/>
</dbReference>
<comment type="subcellular location">
    <subcellularLocation>
        <location evidence="1">Secreted</location>
    </subcellularLocation>
</comment>
<feature type="domain" description="VWFA" evidence="5">
    <location>
        <begin position="93"/>
        <end position="306"/>
    </location>
</feature>
<dbReference type="Pfam" id="PF25106">
    <property type="entry name" value="VWA_4"/>
    <property type="match status" value="1"/>
</dbReference>
<evidence type="ECO:0000256" key="1">
    <source>
        <dbReference type="ARBA" id="ARBA00004613"/>
    </source>
</evidence>
<evidence type="ECO:0000256" key="3">
    <source>
        <dbReference type="ARBA" id="ARBA00022729"/>
    </source>
</evidence>
<feature type="compositionally biased region" description="Basic residues" evidence="4">
    <location>
        <begin position="411"/>
        <end position="424"/>
    </location>
</feature>
<feature type="compositionally biased region" description="Polar residues" evidence="4">
    <location>
        <begin position="499"/>
        <end position="527"/>
    </location>
</feature>
<dbReference type="GeneID" id="77810991"/>
<evidence type="ECO:0000256" key="4">
    <source>
        <dbReference type="SAM" id="MobiDB-lite"/>
    </source>
</evidence>
<name>A0ABY7CSR5_9BASI</name>
<dbReference type="PANTHER" id="PTHR47763">
    <property type="entry name" value="ALPHA-PROTEIN KINASE VWKA"/>
    <property type="match status" value="1"/>
</dbReference>
<proteinExistence type="predicted"/>
<evidence type="ECO:0000313" key="6">
    <source>
        <dbReference type="EMBL" id="WAQ85767.1"/>
    </source>
</evidence>
<evidence type="ECO:0000256" key="2">
    <source>
        <dbReference type="ARBA" id="ARBA00022525"/>
    </source>
</evidence>
<keyword evidence="2" id="KW-0964">Secreted</keyword>
<feature type="region of interest" description="Disordered" evidence="4">
    <location>
        <begin position="13"/>
        <end position="38"/>
    </location>
</feature>
<dbReference type="SUPFAM" id="SSF53300">
    <property type="entry name" value="vWA-like"/>
    <property type="match status" value="1"/>
</dbReference>
<sequence length="556" mass="60954">MVLLTMIRCADSATPVPVPDQGSSPTDSQPPTLPFNPPGPPRTYSHILIYIQKQPAKQHTSKMMEELDAMQSDPVPTLEDRLANMDFSEKMLDLCFILDTTGSMGSYITAATQNIELICDEIINSERLASPECLRIGLIAYRDHPPQDMSYVTLKFGFTSNPKAVKENLKTLWASGGGDGPEAVTAAMHEALTLDWRPQASKMAVLITDAPPHGIGEYGDGFSRGDPSGHDPLQLARKMAQTGISLFVVACEPAFSGYSYSNDFFRAIASITSATMLPLTTANLLPHVIVGSAFEQMDMERLIREVGHAVAERVAVGQESVDDIAKELHEKLLLRNESTKQLIVEDIYRDSPEARHNVEVWLNAFDIQAARPNLKRIIGSRFTEKYLQSRYSAASTSASSSARIYPLPLPSRKKTGTGSTRRRTSTSSPSRQVISDFKVFATNTPKTFSDYSRSSTSPPSKPFHSSPLKDRNSSTWAAGGLSSDSEQDEDDLQGDHPTHLQSSQPVDQLLAKQSPSRPPTTETSAPSQAVDVKQDPISFAQARRITTSAAWRIIRT</sequence>
<organism evidence="6 7">
    <name type="scientific">Puccinia triticina</name>
    <dbReference type="NCBI Taxonomy" id="208348"/>
    <lineage>
        <taxon>Eukaryota</taxon>
        <taxon>Fungi</taxon>
        <taxon>Dikarya</taxon>
        <taxon>Basidiomycota</taxon>
        <taxon>Pucciniomycotina</taxon>
        <taxon>Pucciniomycetes</taxon>
        <taxon>Pucciniales</taxon>
        <taxon>Pucciniaceae</taxon>
        <taxon>Puccinia</taxon>
    </lineage>
</organism>
<keyword evidence="7" id="KW-1185">Reference proteome</keyword>
<protein>
    <recommendedName>
        <fullName evidence="5">VWFA domain-containing protein</fullName>
    </recommendedName>
</protein>
<dbReference type="Proteomes" id="UP001164743">
    <property type="component" value="Chromosome 6A"/>
</dbReference>
<reference evidence="6" key="1">
    <citation type="submission" date="2022-10" db="EMBL/GenBank/DDBJ databases">
        <title>Puccinia triticina Genome sequencing and assembly.</title>
        <authorList>
            <person name="Li C."/>
        </authorList>
    </citation>
    <scope>NUCLEOTIDE SEQUENCE</scope>
    <source>
        <strain evidence="6">Pt15</strain>
    </source>
</reference>
<feature type="region of interest" description="Disordered" evidence="4">
    <location>
        <begin position="403"/>
        <end position="436"/>
    </location>
</feature>
<dbReference type="InterPro" id="IPR052969">
    <property type="entry name" value="Thr-specific_kinase-like"/>
</dbReference>
<accession>A0ABY7CSR5</accession>
<dbReference type="EMBL" id="CP110426">
    <property type="protein sequence ID" value="WAQ85767.1"/>
    <property type="molecule type" value="Genomic_DNA"/>
</dbReference>